<feature type="region of interest" description="Disordered" evidence="1">
    <location>
        <begin position="615"/>
        <end position="635"/>
    </location>
</feature>
<organism evidence="2 3">
    <name type="scientific">Plasmodiophora brassicae</name>
    <name type="common">Clubroot disease agent</name>
    <dbReference type="NCBI Taxonomy" id="37360"/>
    <lineage>
        <taxon>Eukaryota</taxon>
        <taxon>Sar</taxon>
        <taxon>Rhizaria</taxon>
        <taxon>Endomyxa</taxon>
        <taxon>Phytomyxea</taxon>
        <taxon>Plasmodiophorida</taxon>
        <taxon>Plasmodiophoridae</taxon>
        <taxon>Plasmodiophora</taxon>
    </lineage>
</organism>
<evidence type="ECO:0000313" key="3">
    <source>
        <dbReference type="Proteomes" id="UP000290189"/>
    </source>
</evidence>
<dbReference type="EMBL" id="OVEO01000017">
    <property type="protein sequence ID" value="SPR01348.1"/>
    <property type="molecule type" value="Genomic_DNA"/>
</dbReference>
<feature type="region of interest" description="Disordered" evidence="1">
    <location>
        <begin position="154"/>
        <end position="210"/>
    </location>
</feature>
<evidence type="ECO:0000313" key="2">
    <source>
        <dbReference type="EMBL" id="SPR01348.1"/>
    </source>
</evidence>
<feature type="compositionally biased region" description="Basic residues" evidence="1">
    <location>
        <begin position="182"/>
        <end position="196"/>
    </location>
</feature>
<dbReference type="Proteomes" id="UP000290189">
    <property type="component" value="Unassembled WGS sequence"/>
</dbReference>
<keyword evidence="2" id="KW-0496">Mitochondrion</keyword>
<reference evidence="2 3" key="1">
    <citation type="submission" date="2018-03" db="EMBL/GenBank/DDBJ databases">
        <authorList>
            <person name="Fogelqvist J."/>
        </authorList>
    </citation>
    <scope>NUCLEOTIDE SEQUENCE [LARGE SCALE GENOMIC DNA]</scope>
</reference>
<feature type="region of interest" description="Disordered" evidence="1">
    <location>
        <begin position="1"/>
        <end position="112"/>
    </location>
</feature>
<sequence length="635" mass="70190">MATTTTTSRRANDEDDEDDFSGMPELVASDTEEEEDDDMPGLVSTDTGDNDDMPDLVEGSSSEDDRDEPEPSLYSDGDADSCPDLISDSDDDKEDSDEAFVSQNGFAPDPNIVPLRKRHLFPHPSYHAQVSYDNAKCDFEPTGALPSLQRSNENVQARRRLQEHAQQGALVRDRVSGTKAASQRKKTRKPRRRMHSPSRPAAGSSEADQTQINEMVRAREEERFNRLLAQDWKEDIYPVGRCNCEPSICMKRSNQRIILGSEESYWTFTCDADPTCIAMYHNGCHRHLLNDLKPGDPCVTPDCWGKINWIAKYSIEEQRFVYQNPRGGPVTSSGVSSGGQVGPKSDSVIRMASSLGNGTGQGNELDKQTRDQGSSRRGSGTDKPPVPDSEATQDRSKPVPVPSVPDEDMKAPPTKERPSKRERAANYRPKKVVEPTPDIHPVAFERVLEDDSRFTVLRHCDAEDEDVPPPSDRARRHRRPKAQQNRRPAIPLEDFVSLDLAAPSRRPDKAAIISRVAGFSIVEGDVSECIAVMNLTEDQLRQEKKSVMQAMVAAGACITPTLAVSLLENQGVCIYAKFPDGNVATSAYASLRLKWKRRFAIHFVEAIHLGSNDGLPDTSSDHGGATPLPPDDLSL</sequence>
<feature type="region of interest" description="Disordered" evidence="1">
    <location>
        <begin position="459"/>
        <end position="488"/>
    </location>
</feature>
<feature type="compositionally biased region" description="Acidic residues" evidence="1">
    <location>
        <begin position="77"/>
        <end position="98"/>
    </location>
</feature>
<geneLocation type="mitochondrion" evidence="2"/>
<proteinExistence type="predicted"/>
<feature type="region of interest" description="Disordered" evidence="1">
    <location>
        <begin position="328"/>
        <end position="435"/>
    </location>
</feature>
<protein>
    <submittedName>
        <fullName evidence="2">Uncharacterized protein</fullName>
    </submittedName>
</protein>
<dbReference type="AlphaFoldDB" id="A0A3P3YME5"/>
<feature type="compositionally biased region" description="Acidic residues" evidence="1">
    <location>
        <begin position="48"/>
        <end position="70"/>
    </location>
</feature>
<name>A0A3P3YME5_PLABS</name>
<feature type="compositionally biased region" description="Basic and acidic residues" evidence="1">
    <location>
        <begin position="407"/>
        <end position="425"/>
    </location>
</feature>
<accession>A0A3P3YME5</accession>
<evidence type="ECO:0000256" key="1">
    <source>
        <dbReference type="SAM" id="MobiDB-lite"/>
    </source>
</evidence>
<feature type="compositionally biased region" description="Acidic residues" evidence="1">
    <location>
        <begin position="30"/>
        <end position="39"/>
    </location>
</feature>
<feature type="compositionally biased region" description="Basic and acidic residues" evidence="1">
    <location>
        <begin position="364"/>
        <end position="374"/>
    </location>
</feature>
<gene>
    <name evidence="2" type="ORF">PLBR_LOCUS8563</name>
</gene>